<dbReference type="PROSITE" id="PS00028">
    <property type="entry name" value="ZINC_FINGER_C2H2_1"/>
    <property type="match status" value="1"/>
</dbReference>
<dbReference type="SUPFAM" id="SSF46689">
    <property type="entry name" value="Homeodomain-like"/>
    <property type="match status" value="1"/>
</dbReference>
<dbReference type="GO" id="GO:0003714">
    <property type="term" value="F:transcription corepressor activity"/>
    <property type="evidence" value="ECO:0007669"/>
    <property type="project" value="TreeGrafter"/>
</dbReference>
<feature type="region of interest" description="Disordered" evidence="10">
    <location>
        <begin position="67"/>
        <end position="104"/>
    </location>
</feature>
<dbReference type="FunFam" id="1.10.10.60:FF:000012">
    <property type="entry name" value="Metastasis-associated 1 family, member 3"/>
    <property type="match status" value="1"/>
</dbReference>
<name>A0A8B9D030_9AVES</name>
<gene>
    <name evidence="14" type="primary">ZNF541</name>
</gene>
<keyword evidence="3 9" id="KW-0863">Zinc-finger</keyword>
<feature type="domain" description="C2H2-type" evidence="11">
    <location>
        <begin position="1041"/>
        <end position="1068"/>
    </location>
</feature>
<keyword evidence="4" id="KW-0862">Zinc</keyword>
<keyword evidence="2" id="KW-0479">Metal-binding</keyword>
<dbReference type="GO" id="GO:0008270">
    <property type="term" value="F:zinc ion binding"/>
    <property type="evidence" value="ECO:0007669"/>
    <property type="project" value="UniProtKB-KW"/>
</dbReference>
<evidence type="ECO:0000256" key="9">
    <source>
        <dbReference type="PROSITE-ProRule" id="PRU00042"/>
    </source>
</evidence>
<dbReference type="InterPro" id="IPR017884">
    <property type="entry name" value="SANT_dom"/>
</dbReference>
<keyword evidence="5" id="KW-0805">Transcription regulation</keyword>
<feature type="compositionally biased region" description="Basic residues" evidence="10">
    <location>
        <begin position="698"/>
        <end position="708"/>
    </location>
</feature>
<dbReference type="Proteomes" id="UP000694426">
    <property type="component" value="Unplaced"/>
</dbReference>
<dbReference type="AlphaFoldDB" id="A0A8B9D030"/>
<evidence type="ECO:0000256" key="8">
    <source>
        <dbReference type="ARBA" id="ARBA00023242"/>
    </source>
</evidence>
<evidence type="ECO:0000313" key="15">
    <source>
        <dbReference type="Proteomes" id="UP000694426"/>
    </source>
</evidence>
<sequence length="1103" mass="115598">MPKSGAAGPFLRVLPHVAPPSEVKDRGRVAPQFPCPPPRWRHRLLLPPFPTSAPSRLVSPGHVTLRAGAVRGGGTRPGAPSPRACAAPRAGTGRGRAAAGGGGRGRVCLRGRPQLTNYCLGGGEVTSGRAPPSELRPRKGVLWGGMRAAAMERCRVVDEGAANWELPLPGFPEGPGPAGSDAPGPADGTCAGLDALPGLPAEPGGALEADLSALSLYLAEPPQHELVLPAAEDAQRRCGCPGTSPPACGCGGKAVGGEHGVTHGQRVCPVCSEALQRHDHRSGQPPTHQAPAPLACPESDRDQRSLRRHRELRHGLGGSRRPRDGDTGEAPPPHGEQPTAGPAAPPPDAFLPWGVASGVVSPAEETSAGCWGGLVVAAGDGAEREQLCRRGAAPPDACTGTNAGNAPAAAPGGSIKVEADSGEPAPGRPQDGFQAAQHPWESLGRPGPAQPSLLQLVATPRRLLPPAGECPAAEPLRAVFQQLPRLAPQPEPSARLQEAPAEGARRGPAASWQCLDVPGGVAGPWRPPGGRKQPALAAASPSQVAMASFSSPGPAPPAEKRRLTIFNRIQGGNIYRLGAALEEGGRAAARPSGAVPADGSGCESVFLCKTCSQLFGATEGLEGSVCHRGGEEGQQARSSLGVAGTARTPAAAAGSGPSEPAAPPLVIPVSVPVPAGSQGPRTESAVAAREPAGGLQPARRRRRRRRRPLPQPLLIPPPPPEAQPGPGGRFQSNLRSPVLLVDRLLRDLVQRSPYTPPPMLSPVREGSGLYFSAVCSPSAPGGPRQPLSAVLDRMDRDFGLCLVTDSAKISIEPHINVGSRFQAEIPALRERPRPGGDEQAASLLWKPWGDIATNRETQDRVTALLNMACSSAMPGGGTNLELALHCLHEARGSVLEALEVLLFGGAQKPESHPLANYRYAGADSWTPAERQQFRRALCVHGKDFYLIQKKIQTKNVAQCVEYYYIWKKKIKFDHGRAHVIDKKARRDKDEVEEAEEKAAGSPRKRQRLLPKQRSCRKVPPGAGGPGEPPHASGRAGDQESFPCRECERVFDKIKGRNAHMKRHRPPAEPLLRVPWPLEHHLQGRAGPDEGPSAAGAWGAVLSE</sequence>
<dbReference type="SMART" id="SM00717">
    <property type="entry name" value="SANT"/>
    <property type="match status" value="1"/>
</dbReference>
<feature type="region of interest" description="Disordered" evidence="10">
    <location>
        <begin position="395"/>
        <end position="451"/>
    </location>
</feature>
<evidence type="ECO:0000313" key="14">
    <source>
        <dbReference type="Ensembl" id="ENSABRP00000026997.1"/>
    </source>
</evidence>
<feature type="region of interest" description="Disordered" evidence="10">
    <location>
        <begin position="982"/>
        <end position="1039"/>
    </location>
</feature>
<evidence type="ECO:0000259" key="13">
    <source>
        <dbReference type="PROSITE" id="PS51293"/>
    </source>
</evidence>
<feature type="compositionally biased region" description="Low complexity" evidence="10">
    <location>
        <begin position="643"/>
        <end position="659"/>
    </location>
</feature>
<evidence type="ECO:0000259" key="11">
    <source>
        <dbReference type="PROSITE" id="PS50157"/>
    </source>
</evidence>
<feature type="compositionally biased region" description="Basic residues" evidence="10">
    <location>
        <begin position="1002"/>
        <end position="1016"/>
    </location>
</feature>
<evidence type="ECO:0000256" key="1">
    <source>
        <dbReference type="ARBA" id="ARBA00004123"/>
    </source>
</evidence>
<feature type="region of interest" description="Disordered" evidence="10">
    <location>
        <begin position="637"/>
        <end position="729"/>
    </location>
</feature>
<dbReference type="GO" id="GO:0003677">
    <property type="term" value="F:DNA binding"/>
    <property type="evidence" value="ECO:0007669"/>
    <property type="project" value="UniProtKB-KW"/>
</dbReference>
<dbReference type="PROSITE" id="PS51293">
    <property type="entry name" value="SANT"/>
    <property type="match status" value="1"/>
</dbReference>
<feature type="compositionally biased region" description="Low complexity" evidence="10">
    <location>
        <begin position="498"/>
        <end position="510"/>
    </location>
</feature>
<dbReference type="InterPro" id="IPR009057">
    <property type="entry name" value="Homeodomain-like_sf"/>
</dbReference>
<evidence type="ECO:0000256" key="2">
    <source>
        <dbReference type="ARBA" id="ARBA00022723"/>
    </source>
</evidence>
<dbReference type="SMART" id="SM01189">
    <property type="entry name" value="ELM2"/>
    <property type="match status" value="1"/>
</dbReference>
<dbReference type="PROSITE" id="PS51156">
    <property type="entry name" value="ELM2"/>
    <property type="match status" value="1"/>
</dbReference>
<dbReference type="InterPro" id="IPR001005">
    <property type="entry name" value="SANT/Myb"/>
</dbReference>
<reference evidence="14" key="1">
    <citation type="submission" date="2025-08" db="UniProtKB">
        <authorList>
            <consortium name="Ensembl"/>
        </authorList>
    </citation>
    <scope>IDENTIFICATION</scope>
</reference>
<comment type="subcellular location">
    <subcellularLocation>
        <location evidence="1">Nucleus</location>
    </subcellularLocation>
</comment>
<dbReference type="Pfam" id="PF01448">
    <property type="entry name" value="ELM2"/>
    <property type="match status" value="1"/>
</dbReference>
<evidence type="ECO:0000256" key="5">
    <source>
        <dbReference type="ARBA" id="ARBA00023015"/>
    </source>
</evidence>
<proteinExistence type="predicted"/>
<keyword evidence="6" id="KW-0238">DNA-binding</keyword>
<feature type="compositionally biased region" description="Pro residues" evidence="10">
    <location>
        <begin position="709"/>
        <end position="723"/>
    </location>
</feature>
<feature type="region of interest" description="Disordered" evidence="10">
    <location>
        <begin position="278"/>
        <end position="351"/>
    </location>
</feature>
<keyword evidence="7" id="KW-0804">Transcription</keyword>
<dbReference type="InterPro" id="IPR051066">
    <property type="entry name" value="Trans_reg/Corepressor"/>
</dbReference>
<dbReference type="Ensembl" id="ENSABRT00000037737.1">
    <property type="protein sequence ID" value="ENSABRP00000026997.1"/>
    <property type="gene ID" value="ENSABRG00000022503.1"/>
</dbReference>
<organism evidence="14 15">
    <name type="scientific">Anser brachyrhynchus</name>
    <name type="common">Pink-footed goose</name>
    <dbReference type="NCBI Taxonomy" id="132585"/>
    <lineage>
        <taxon>Eukaryota</taxon>
        <taxon>Metazoa</taxon>
        <taxon>Chordata</taxon>
        <taxon>Craniata</taxon>
        <taxon>Vertebrata</taxon>
        <taxon>Euteleostomi</taxon>
        <taxon>Archelosauria</taxon>
        <taxon>Archosauria</taxon>
        <taxon>Dinosauria</taxon>
        <taxon>Saurischia</taxon>
        <taxon>Theropoda</taxon>
        <taxon>Coelurosauria</taxon>
        <taxon>Aves</taxon>
        <taxon>Neognathae</taxon>
        <taxon>Galloanserae</taxon>
        <taxon>Anseriformes</taxon>
        <taxon>Anatidae</taxon>
        <taxon>Anserinae</taxon>
        <taxon>Anser</taxon>
    </lineage>
</organism>
<dbReference type="GO" id="GO:0005667">
    <property type="term" value="C:transcription regulator complex"/>
    <property type="evidence" value="ECO:0007669"/>
    <property type="project" value="TreeGrafter"/>
</dbReference>
<reference evidence="14" key="2">
    <citation type="submission" date="2025-09" db="UniProtKB">
        <authorList>
            <consortium name="Ensembl"/>
        </authorList>
    </citation>
    <scope>IDENTIFICATION</scope>
</reference>
<keyword evidence="8" id="KW-0539">Nucleus</keyword>
<dbReference type="GO" id="GO:0000118">
    <property type="term" value="C:histone deacetylase complex"/>
    <property type="evidence" value="ECO:0007669"/>
    <property type="project" value="TreeGrafter"/>
</dbReference>
<dbReference type="InterPro" id="IPR000949">
    <property type="entry name" value="ELM2_dom"/>
</dbReference>
<dbReference type="GeneTree" id="ENSGT00940000160330"/>
<feature type="compositionally biased region" description="Low complexity" evidence="10">
    <location>
        <begin position="399"/>
        <end position="413"/>
    </location>
</feature>
<feature type="domain" description="SANT" evidence="13">
    <location>
        <begin position="920"/>
        <end position="971"/>
    </location>
</feature>
<keyword evidence="15" id="KW-1185">Reference proteome</keyword>
<evidence type="ECO:0000256" key="6">
    <source>
        <dbReference type="ARBA" id="ARBA00023125"/>
    </source>
</evidence>
<evidence type="ECO:0000256" key="4">
    <source>
        <dbReference type="ARBA" id="ARBA00022833"/>
    </source>
</evidence>
<accession>A0A8B9D030</accession>
<dbReference type="PANTHER" id="PTHR16089">
    <property type="entry name" value="REST COREPRESSOR COREST PROTEIN-RELATED"/>
    <property type="match status" value="1"/>
</dbReference>
<evidence type="ECO:0000256" key="3">
    <source>
        <dbReference type="ARBA" id="ARBA00022771"/>
    </source>
</evidence>
<dbReference type="Pfam" id="PF00249">
    <property type="entry name" value="Myb_DNA-binding"/>
    <property type="match status" value="1"/>
</dbReference>
<feature type="compositionally biased region" description="Low complexity" evidence="10">
    <location>
        <begin position="77"/>
        <end position="91"/>
    </location>
</feature>
<evidence type="ECO:0000256" key="7">
    <source>
        <dbReference type="ARBA" id="ARBA00023163"/>
    </source>
</evidence>
<evidence type="ECO:0000256" key="10">
    <source>
        <dbReference type="SAM" id="MobiDB-lite"/>
    </source>
</evidence>
<dbReference type="GO" id="GO:0006357">
    <property type="term" value="P:regulation of transcription by RNA polymerase II"/>
    <property type="evidence" value="ECO:0007669"/>
    <property type="project" value="TreeGrafter"/>
</dbReference>
<feature type="region of interest" description="Disordered" evidence="10">
    <location>
        <begin position="489"/>
        <end position="538"/>
    </location>
</feature>
<feature type="region of interest" description="Disordered" evidence="10">
    <location>
        <begin position="1080"/>
        <end position="1103"/>
    </location>
</feature>
<feature type="compositionally biased region" description="Gly residues" evidence="10">
    <location>
        <begin position="92"/>
        <end position="104"/>
    </location>
</feature>
<feature type="domain" description="ELM2" evidence="12">
    <location>
        <begin position="813"/>
        <end position="905"/>
    </location>
</feature>
<dbReference type="InterPro" id="IPR013087">
    <property type="entry name" value="Znf_C2H2_type"/>
</dbReference>
<protein>
    <submittedName>
        <fullName evidence="14">Zinc finger protein 541</fullName>
    </submittedName>
</protein>
<dbReference type="PROSITE" id="PS50157">
    <property type="entry name" value="ZINC_FINGER_C2H2_2"/>
    <property type="match status" value="1"/>
</dbReference>
<dbReference type="PANTHER" id="PTHR16089:SF23">
    <property type="entry name" value="ZINC FINGER PROTEIN 541"/>
    <property type="match status" value="1"/>
</dbReference>
<evidence type="ECO:0000259" key="12">
    <source>
        <dbReference type="PROSITE" id="PS51156"/>
    </source>
</evidence>
<dbReference type="Gene3D" id="1.10.10.60">
    <property type="entry name" value="Homeodomain-like"/>
    <property type="match status" value="1"/>
</dbReference>